<dbReference type="Pfam" id="PF04314">
    <property type="entry name" value="PCuAC"/>
    <property type="match status" value="1"/>
</dbReference>
<dbReference type="Gene3D" id="2.60.40.1890">
    <property type="entry name" value="PCu(A)C copper chaperone"/>
    <property type="match status" value="1"/>
</dbReference>
<dbReference type="AlphaFoldDB" id="A0A370UBM3"/>
<dbReference type="InterPro" id="IPR007410">
    <property type="entry name" value="LpqE-like"/>
</dbReference>
<comment type="caution">
    <text evidence="2">The sequence shown here is derived from an EMBL/GenBank/DDBJ whole genome shotgun (WGS) entry which is preliminary data.</text>
</comment>
<evidence type="ECO:0000313" key="3">
    <source>
        <dbReference type="Proteomes" id="UP000254326"/>
    </source>
</evidence>
<dbReference type="Proteomes" id="UP000254326">
    <property type="component" value="Unassembled WGS sequence"/>
</dbReference>
<dbReference type="OrthoDB" id="9796962at2"/>
<evidence type="ECO:0000313" key="2">
    <source>
        <dbReference type="EMBL" id="RDL45197.1"/>
    </source>
</evidence>
<dbReference type="PANTHER" id="PTHR36302">
    <property type="entry name" value="BLR7088 PROTEIN"/>
    <property type="match status" value="1"/>
</dbReference>
<evidence type="ECO:0000256" key="1">
    <source>
        <dbReference type="SAM" id="SignalP"/>
    </source>
</evidence>
<dbReference type="RefSeq" id="WP_115467231.1">
    <property type="nucleotide sequence ID" value="NZ_QKRA01000002.1"/>
</dbReference>
<proteinExistence type="predicted"/>
<sequence length="179" mass="19206">MSVRLLTRIAMAAAAVSSSVVLASSLELVNPAVRAMPPTASATGAYVMLHNNSETPRALVAVESDAAKMAEIHISEMKGNTMSMHQVDEIPVPANGHAVLKPGGYHIMLMGLKKPLKAGDEVDFTLVMKNGERISMTAPVKSPEDMAAYAKDSASMGHMNHGEMKHNEMEMHGDKHHDH</sequence>
<dbReference type="InterPro" id="IPR058248">
    <property type="entry name" value="Lxx211020-like"/>
</dbReference>
<dbReference type="InterPro" id="IPR036182">
    <property type="entry name" value="PCuAC_sf"/>
</dbReference>
<feature type="signal peptide" evidence="1">
    <location>
        <begin position="1"/>
        <end position="23"/>
    </location>
</feature>
<reference evidence="2 3" key="1">
    <citation type="submission" date="2018-06" db="EMBL/GenBank/DDBJ databases">
        <title>Marinomonas sp. YLB-05 draft genome sequence.</title>
        <authorList>
            <person name="Yu L."/>
            <person name="Tang X."/>
        </authorList>
    </citation>
    <scope>NUCLEOTIDE SEQUENCE [LARGE SCALE GENOMIC DNA]</scope>
    <source>
        <strain evidence="2 3">YLB-05</strain>
    </source>
</reference>
<organism evidence="2 3">
    <name type="scientific">Marinomonas piezotolerans</name>
    <dbReference type="NCBI Taxonomy" id="2213058"/>
    <lineage>
        <taxon>Bacteria</taxon>
        <taxon>Pseudomonadati</taxon>
        <taxon>Pseudomonadota</taxon>
        <taxon>Gammaproteobacteria</taxon>
        <taxon>Oceanospirillales</taxon>
        <taxon>Oceanospirillaceae</taxon>
        <taxon>Marinomonas</taxon>
    </lineage>
</organism>
<accession>A0A370UBM3</accession>
<dbReference type="EMBL" id="QKRA01000002">
    <property type="protein sequence ID" value="RDL45197.1"/>
    <property type="molecule type" value="Genomic_DNA"/>
</dbReference>
<gene>
    <name evidence="2" type="ORF">DN730_06195</name>
</gene>
<dbReference type="PANTHER" id="PTHR36302:SF1">
    <property type="entry name" value="COPPER CHAPERONE PCU(A)C"/>
    <property type="match status" value="1"/>
</dbReference>
<keyword evidence="1" id="KW-0732">Signal</keyword>
<feature type="chain" id="PRO_5016853146" evidence="1">
    <location>
        <begin position="24"/>
        <end position="179"/>
    </location>
</feature>
<keyword evidence="3" id="KW-1185">Reference proteome</keyword>
<name>A0A370UBM3_9GAMM</name>
<dbReference type="SUPFAM" id="SSF110087">
    <property type="entry name" value="DR1885-like metal-binding protein"/>
    <property type="match status" value="1"/>
</dbReference>
<protein>
    <submittedName>
        <fullName evidence="2">Copper chaperone PCu(A)C</fullName>
    </submittedName>
</protein>